<evidence type="ECO:0000256" key="5">
    <source>
        <dbReference type="SAM" id="MobiDB-lite"/>
    </source>
</evidence>
<evidence type="ECO:0000256" key="1">
    <source>
        <dbReference type="ARBA" id="ARBA00007320"/>
    </source>
</evidence>
<dbReference type="NCBIfam" id="TIGR01071">
    <property type="entry name" value="rplO_bact"/>
    <property type="match status" value="1"/>
</dbReference>
<dbReference type="InterPro" id="IPR036227">
    <property type="entry name" value="Ribosomal_uL15/eL18_sf"/>
</dbReference>
<sequence>MQLNELVKIKKRDKKRLGRGLGSGLGKTSGRGTKGQKARGKMPVAFTGAGLPTYKKLPLKRGLGNFSGRDKLKVINLSKLNVFKEKSVVDLEALIKMKIITSKEAKKGVKILADKGLTTSLIIKLPVSAEAKIQIEKKGGKVENV</sequence>
<evidence type="ECO:0000256" key="3">
    <source>
        <dbReference type="ARBA" id="ARBA00023274"/>
    </source>
</evidence>
<dbReference type="GO" id="GO:0003735">
    <property type="term" value="F:structural constituent of ribosome"/>
    <property type="evidence" value="ECO:0007669"/>
    <property type="project" value="InterPro"/>
</dbReference>
<evidence type="ECO:0000259" key="6">
    <source>
        <dbReference type="Pfam" id="PF00828"/>
    </source>
</evidence>
<accession>A0A1F5MFN3</accession>
<evidence type="ECO:0000256" key="4">
    <source>
        <dbReference type="HAMAP-Rule" id="MF_01341"/>
    </source>
</evidence>
<dbReference type="InterPro" id="IPR005749">
    <property type="entry name" value="Ribosomal_uL15_bac-type"/>
</dbReference>
<organism evidence="7 8">
    <name type="scientific">Candidatus Daviesbacteria bacterium RIFCSPLOWO2_02_FULL_36_8</name>
    <dbReference type="NCBI Taxonomy" id="1797793"/>
    <lineage>
        <taxon>Bacteria</taxon>
        <taxon>Candidatus Daviesiibacteriota</taxon>
    </lineage>
</organism>
<evidence type="ECO:0000256" key="2">
    <source>
        <dbReference type="ARBA" id="ARBA00022980"/>
    </source>
</evidence>
<dbReference type="Proteomes" id="UP000183317">
    <property type="component" value="Unassembled WGS sequence"/>
</dbReference>
<keyword evidence="3 4" id="KW-0687">Ribonucleoprotein</keyword>
<keyword evidence="4" id="KW-0694">RNA-binding</keyword>
<protein>
    <recommendedName>
        <fullName evidence="4">Large ribosomal subunit protein uL15</fullName>
    </recommendedName>
</protein>
<dbReference type="PANTHER" id="PTHR12934">
    <property type="entry name" value="50S RIBOSOMAL PROTEIN L15"/>
    <property type="match status" value="1"/>
</dbReference>
<gene>
    <name evidence="4" type="primary">rplO</name>
    <name evidence="7" type="ORF">A3J13_02505</name>
</gene>
<dbReference type="InterPro" id="IPR021131">
    <property type="entry name" value="Ribosomal_uL15/eL18"/>
</dbReference>
<comment type="caution">
    <text evidence="7">The sequence shown here is derived from an EMBL/GenBank/DDBJ whole genome shotgun (WGS) entry which is preliminary data.</text>
</comment>
<keyword evidence="4" id="KW-0699">rRNA-binding</keyword>
<feature type="region of interest" description="Disordered" evidence="5">
    <location>
        <begin position="17"/>
        <end position="42"/>
    </location>
</feature>
<proteinExistence type="inferred from homology"/>
<dbReference type="AlphaFoldDB" id="A0A1F5MFN3"/>
<dbReference type="Pfam" id="PF00828">
    <property type="entry name" value="Ribosomal_L27A"/>
    <property type="match status" value="1"/>
</dbReference>
<dbReference type="SUPFAM" id="SSF52080">
    <property type="entry name" value="Ribosomal proteins L15p and L18e"/>
    <property type="match status" value="1"/>
</dbReference>
<name>A0A1F5MFN3_9BACT</name>
<dbReference type="PANTHER" id="PTHR12934:SF11">
    <property type="entry name" value="LARGE RIBOSOMAL SUBUNIT PROTEIN UL15M"/>
    <property type="match status" value="1"/>
</dbReference>
<comment type="function">
    <text evidence="4">Binds to the 23S rRNA.</text>
</comment>
<feature type="domain" description="Large ribosomal subunit protein uL15/eL18" evidence="6">
    <location>
        <begin position="74"/>
        <end position="143"/>
    </location>
</feature>
<comment type="subunit">
    <text evidence="4">Part of the 50S ribosomal subunit.</text>
</comment>
<feature type="compositionally biased region" description="Gly residues" evidence="5">
    <location>
        <begin position="19"/>
        <end position="33"/>
    </location>
</feature>
<dbReference type="EMBL" id="MFDU01000047">
    <property type="protein sequence ID" value="OGE64110.1"/>
    <property type="molecule type" value="Genomic_DNA"/>
</dbReference>
<evidence type="ECO:0000313" key="7">
    <source>
        <dbReference type="EMBL" id="OGE64110.1"/>
    </source>
</evidence>
<dbReference type="Gene3D" id="3.100.10.10">
    <property type="match status" value="1"/>
</dbReference>
<dbReference type="GO" id="GO:0015934">
    <property type="term" value="C:large ribosomal subunit"/>
    <property type="evidence" value="ECO:0007669"/>
    <property type="project" value="InterPro"/>
</dbReference>
<dbReference type="GO" id="GO:0006412">
    <property type="term" value="P:translation"/>
    <property type="evidence" value="ECO:0007669"/>
    <property type="project" value="UniProtKB-UniRule"/>
</dbReference>
<dbReference type="GO" id="GO:0019843">
    <property type="term" value="F:rRNA binding"/>
    <property type="evidence" value="ECO:0007669"/>
    <property type="project" value="UniProtKB-UniRule"/>
</dbReference>
<dbReference type="HAMAP" id="MF_01341">
    <property type="entry name" value="Ribosomal_uL15"/>
    <property type="match status" value="1"/>
</dbReference>
<evidence type="ECO:0000313" key="8">
    <source>
        <dbReference type="Proteomes" id="UP000183317"/>
    </source>
</evidence>
<reference evidence="7 8" key="1">
    <citation type="journal article" date="2016" name="Nat. Commun.">
        <title>Thousands of microbial genomes shed light on interconnected biogeochemical processes in an aquifer system.</title>
        <authorList>
            <person name="Anantharaman K."/>
            <person name="Brown C.T."/>
            <person name="Hug L.A."/>
            <person name="Sharon I."/>
            <person name="Castelle C.J."/>
            <person name="Probst A.J."/>
            <person name="Thomas B.C."/>
            <person name="Singh A."/>
            <person name="Wilkins M.J."/>
            <person name="Karaoz U."/>
            <person name="Brodie E.L."/>
            <person name="Williams K.H."/>
            <person name="Hubbard S.S."/>
            <person name="Banfield J.F."/>
        </authorList>
    </citation>
    <scope>NUCLEOTIDE SEQUENCE [LARGE SCALE GENOMIC DNA]</scope>
</reference>
<comment type="similarity">
    <text evidence="1 4">Belongs to the universal ribosomal protein uL15 family.</text>
</comment>
<dbReference type="InterPro" id="IPR030878">
    <property type="entry name" value="Ribosomal_uL15"/>
</dbReference>
<keyword evidence="2 4" id="KW-0689">Ribosomal protein</keyword>